<sequence length="221" mass="24740">MRGVDQQKELKRLLVQVVEVCSEVNRDISNLKTQISDVQLRINVLEKSHKSTRARTTILLAAGSALMLLPVWVFGSKSPQQSVSSASENTTNVMFGGIKLVSGSSPNPLELALDPEKARAGDWDRLSDNGGLNRYSKFHGAEVRTATATYIGPGGRVNYIELNISVSTSRNELRNLVDKVYGRMTWEQNRLNSKLWSGENKDWKVYGEENGPLYHITMFRK</sequence>
<keyword evidence="2" id="KW-1133">Transmembrane helix</keyword>
<comment type="caution">
    <text evidence="3">The sequence shown here is derived from an EMBL/GenBank/DDBJ whole genome shotgun (WGS) entry which is preliminary data.</text>
</comment>
<organism evidence="3 4">
    <name type="scientific">Azospirillum himalayense</name>
    <dbReference type="NCBI Taxonomy" id="654847"/>
    <lineage>
        <taxon>Bacteria</taxon>
        <taxon>Pseudomonadati</taxon>
        <taxon>Pseudomonadota</taxon>
        <taxon>Alphaproteobacteria</taxon>
        <taxon>Rhodospirillales</taxon>
        <taxon>Azospirillaceae</taxon>
        <taxon>Azospirillum</taxon>
    </lineage>
</organism>
<name>A0ABW0G0E3_9PROT</name>
<dbReference type="EMBL" id="JBHSLC010000007">
    <property type="protein sequence ID" value="MFC5354522.1"/>
    <property type="molecule type" value="Genomic_DNA"/>
</dbReference>
<feature type="transmembrane region" description="Helical" evidence="2">
    <location>
        <begin position="57"/>
        <end position="75"/>
    </location>
</feature>
<accession>A0ABW0G0E3</accession>
<keyword evidence="1" id="KW-0175">Coiled coil</keyword>
<keyword evidence="2" id="KW-0812">Transmembrane</keyword>
<proteinExistence type="predicted"/>
<keyword evidence="2" id="KW-0472">Membrane</keyword>
<feature type="coiled-coil region" evidence="1">
    <location>
        <begin position="21"/>
        <end position="48"/>
    </location>
</feature>
<dbReference type="RefSeq" id="WP_376994275.1">
    <property type="nucleotide sequence ID" value="NZ_JBHSLC010000007.1"/>
</dbReference>
<keyword evidence="4" id="KW-1185">Reference proteome</keyword>
<dbReference type="Proteomes" id="UP001596166">
    <property type="component" value="Unassembled WGS sequence"/>
</dbReference>
<evidence type="ECO:0000313" key="4">
    <source>
        <dbReference type="Proteomes" id="UP001596166"/>
    </source>
</evidence>
<protein>
    <submittedName>
        <fullName evidence="3">Uncharacterized protein</fullName>
    </submittedName>
</protein>
<reference evidence="4" key="1">
    <citation type="journal article" date="2019" name="Int. J. Syst. Evol. Microbiol.">
        <title>The Global Catalogue of Microorganisms (GCM) 10K type strain sequencing project: providing services to taxonomists for standard genome sequencing and annotation.</title>
        <authorList>
            <consortium name="The Broad Institute Genomics Platform"/>
            <consortium name="The Broad Institute Genome Sequencing Center for Infectious Disease"/>
            <person name="Wu L."/>
            <person name="Ma J."/>
        </authorList>
    </citation>
    <scope>NUCLEOTIDE SEQUENCE [LARGE SCALE GENOMIC DNA]</scope>
    <source>
        <strain evidence="4">CCUG 58760</strain>
    </source>
</reference>
<evidence type="ECO:0000313" key="3">
    <source>
        <dbReference type="EMBL" id="MFC5354522.1"/>
    </source>
</evidence>
<evidence type="ECO:0000256" key="1">
    <source>
        <dbReference type="SAM" id="Coils"/>
    </source>
</evidence>
<evidence type="ECO:0000256" key="2">
    <source>
        <dbReference type="SAM" id="Phobius"/>
    </source>
</evidence>
<gene>
    <name evidence="3" type="ORF">ACFPMG_05830</name>
</gene>